<organism evidence="1">
    <name type="scientific">marine sediment metagenome</name>
    <dbReference type="NCBI Taxonomy" id="412755"/>
    <lineage>
        <taxon>unclassified sequences</taxon>
        <taxon>metagenomes</taxon>
        <taxon>ecological metagenomes</taxon>
    </lineage>
</organism>
<sequence>TVGATVTLDGTAAIAFVDWTGTTLDDDVQKFVDGTYSNFGWLMYAPAVENLGAGADQSSNAFRASDYSTASERPKLVVIHAVAAAEGFPHSYGTIIGN</sequence>
<evidence type="ECO:0000313" key="1">
    <source>
        <dbReference type="EMBL" id="KKK68594.1"/>
    </source>
</evidence>
<dbReference type="EMBL" id="LAZR01059058">
    <property type="protein sequence ID" value="KKK68594.1"/>
    <property type="molecule type" value="Genomic_DNA"/>
</dbReference>
<gene>
    <name evidence="1" type="ORF">LCGC14_2942510</name>
</gene>
<reference evidence="1" key="1">
    <citation type="journal article" date="2015" name="Nature">
        <title>Complex archaea that bridge the gap between prokaryotes and eukaryotes.</title>
        <authorList>
            <person name="Spang A."/>
            <person name="Saw J.H."/>
            <person name="Jorgensen S.L."/>
            <person name="Zaremba-Niedzwiedzka K."/>
            <person name="Martijn J."/>
            <person name="Lind A.E."/>
            <person name="van Eijk R."/>
            <person name="Schleper C."/>
            <person name="Guy L."/>
            <person name="Ettema T.J."/>
        </authorList>
    </citation>
    <scope>NUCLEOTIDE SEQUENCE</scope>
</reference>
<feature type="non-terminal residue" evidence="1">
    <location>
        <position position="1"/>
    </location>
</feature>
<comment type="caution">
    <text evidence="1">The sequence shown here is derived from an EMBL/GenBank/DDBJ whole genome shotgun (WGS) entry which is preliminary data.</text>
</comment>
<proteinExistence type="predicted"/>
<protein>
    <submittedName>
        <fullName evidence="1">Uncharacterized protein</fullName>
    </submittedName>
</protein>
<dbReference type="AlphaFoldDB" id="A0A0F8ZQA5"/>
<accession>A0A0F8ZQA5</accession>
<name>A0A0F8ZQA5_9ZZZZ</name>